<evidence type="ECO:0000256" key="3">
    <source>
        <dbReference type="ARBA" id="ARBA00022448"/>
    </source>
</evidence>
<sequence length="237" mass="24852">MSNPSRIDIMGLTASCFGHVAVVGGLIWASSNTTPASKPSPEPKTVMVIDLVPLDGMGDSDRSSNRPRAGEPAAQSGIEKTKALAAAASVGPSMNTVAEAAPSANESAAMASEDGGGLAAATTAADLDEYQRRLYEVVARHSRYPSEAKRLRLAGVTYLAFRLDRRGKVLESWVQRSSGSEMLDNAALAALDRAQPLPPIPPSLPARMDFVIEIDSSLLQVALLGANQRMQPSSALP</sequence>
<reference evidence="12 13" key="1">
    <citation type="submission" date="2018-08" db="EMBL/GenBank/DDBJ databases">
        <title>Genomic Encyclopedia of Type Strains, Phase IV (KMG-IV): sequencing the most valuable type-strain genomes for metagenomic binning, comparative biology and taxonomic classification.</title>
        <authorList>
            <person name="Goeker M."/>
        </authorList>
    </citation>
    <scope>NUCLEOTIDE SEQUENCE [LARGE SCALE GENOMIC DNA]</scope>
    <source>
        <strain evidence="12 13">DSM 25527</strain>
    </source>
</reference>
<dbReference type="NCBIfam" id="TIGR01352">
    <property type="entry name" value="tonB_Cterm"/>
    <property type="match status" value="1"/>
</dbReference>
<dbReference type="Pfam" id="PF03544">
    <property type="entry name" value="TonB_C"/>
    <property type="match status" value="1"/>
</dbReference>
<proteinExistence type="inferred from homology"/>
<comment type="subcellular location">
    <subcellularLocation>
        <location evidence="1">Cell inner membrane</location>
        <topology evidence="1">Single-pass membrane protein</topology>
        <orientation evidence="1">Periplasmic side</orientation>
    </subcellularLocation>
</comment>
<comment type="similarity">
    <text evidence="2">Belongs to the TonB family.</text>
</comment>
<keyword evidence="8" id="KW-1133">Transmembrane helix</keyword>
<evidence type="ECO:0000256" key="5">
    <source>
        <dbReference type="ARBA" id="ARBA00022519"/>
    </source>
</evidence>
<keyword evidence="5" id="KW-0997">Cell inner membrane</keyword>
<keyword evidence="7" id="KW-0653">Protein transport</keyword>
<dbReference type="Proteomes" id="UP000266568">
    <property type="component" value="Unassembled WGS sequence"/>
</dbReference>
<organism evidence="12 13">
    <name type="scientific">Hephaestia caeni</name>
    <dbReference type="NCBI Taxonomy" id="645617"/>
    <lineage>
        <taxon>Bacteria</taxon>
        <taxon>Pseudomonadati</taxon>
        <taxon>Pseudomonadota</taxon>
        <taxon>Alphaproteobacteria</taxon>
        <taxon>Sphingomonadales</taxon>
        <taxon>Sphingomonadaceae</taxon>
        <taxon>Hephaestia</taxon>
    </lineage>
</organism>
<evidence type="ECO:0000259" key="11">
    <source>
        <dbReference type="PROSITE" id="PS52015"/>
    </source>
</evidence>
<evidence type="ECO:0000313" key="12">
    <source>
        <dbReference type="EMBL" id="RIA46340.1"/>
    </source>
</evidence>
<evidence type="ECO:0000256" key="10">
    <source>
        <dbReference type="SAM" id="MobiDB-lite"/>
    </source>
</evidence>
<keyword evidence="3" id="KW-0813">Transport</keyword>
<accession>A0A397P9W6</accession>
<name>A0A397P9W6_9SPHN</name>
<dbReference type="PANTHER" id="PTHR33446">
    <property type="entry name" value="PROTEIN TONB-RELATED"/>
    <property type="match status" value="1"/>
</dbReference>
<comment type="caution">
    <text evidence="12">The sequence shown here is derived from an EMBL/GenBank/DDBJ whole genome shotgun (WGS) entry which is preliminary data.</text>
</comment>
<dbReference type="InterPro" id="IPR006260">
    <property type="entry name" value="TonB/TolA_C"/>
</dbReference>
<dbReference type="GO" id="GO:0055085">
    <property type="term" value="P:transmembrane transport"/>
    <property type="evidence" value="ECO:0007669"/>
    <property type="project" value="InterPro"/>
</dbReference>
<feature type="domain" description="TonB C-terminal" evidence="11">
    <location>
        <begin position="129"/>
        <end position="225"/>
    </location>
</feature>
<dbReference type="EMBL" id="QXDC01000002">
    <property type="protein sequence ID" value="RIA46340.1"/>
    <property type="molecule type" value="Genomic_DNA"/>
</dbReference>
<evidence type="ECO:0000256" key="4">
    <source>
        <dbReference type="ARBA" id="ARBA00022475"/>
    </source>
</evidence>
<protein>
    <submittedName>
        <fullName evidence="12">Protein TonB</fullName>
    </submittedName>
</protein>
<dbReference type="AlphaFoldDB" id="A0A397P9W6"/>
<dbReference type="InterPro" id="IPR051045">
    <property type="entry name" value="TonB-dependent_transducer"/>
</dbReference>
<keyword evidence="4" id="KW-1003">Cell membrane</keyword>
<evidence type="ECO:0000256" key="9">
    <source>
        <dbReference type="ARBA" id="ARBA00023136"/>
    </source>
</evidence>
<dbReference type="PANTHER" id="PTHR33446:SF2">
    <property type="entry name" value="PROTEIN TONB"/>
    <property type="match status" value="1"/>
</dbReference>
<dbReference type="Gene3D" id="3.30.1150.10">
    <property type="match status" value="1"/>
</dbReference>
<keyword evidence="9" id="KW-0472">Membrane</keyword>
<evidence type="ECO:0000256" key="2">
    <source>
        <dbReference type="ARBA" id="ARBA00006555"/>
    </source>
</evidence>
<dbReference type="PROSITE" id="PS52015">
    <property type="entry name" value="TONB_CTD"/>
    <property type="match status" value="1"/>
</dbReference>
<dbReference type="GO" id="GO:0031992">
    <property type="term" value="F:energy transducer activity"/>
    <property type="evidence" value="ECO:0007669"/>
    <property type="project" value="TreeGrafter"/>
</dbReference>
<evidence type="ECO:0000256" key="7">
    <source>
        <dbReference type="ARBA" id="ARBA00022927"/>
    </source>
</evidence>
<dbReference type="InterPro" id="IPR037682">
    <property type="entry name" value="TonB_C"/>
</dbReference>
<dbReference type="GO" id="GO:0015031">
    <property type="term" value="P:protein transport"/>
    <property type="evidence" value="ECO:0007669"/>
    <property type="project" value="UniProtKB-KW"/>
</dbReference>
<evidence type="ECO:0000313" key="13">
    <source>
        <dbReference type="Proteomes" id="UP000266568"/>
    </source>
</evidence>
<keyword evidence="6" id="KW-0812">Transmembrane</keyword>
<evidence type="ECO:0000256" key="1">
    <source>
        <dbReference type="ARBA" id="ARBA00004383"/>
    </source>
</evidence>
<evidence type="ECO:0000256" key="8">
    <source>
        <dbReference type="ARBA" id="ARBA00022989"/>
    </source>
</evidence>
<feature type="region of interest" description="Disordered" evidence="10">
    <location>
        <begin position="54"/>
        <end position="80"/>
    </location>
</feature>
<evidence type="ECO:0000256" key="6">
    <source>
        <dbReference type="ARBA" id="ARBA00022692"/>
    </source>
</evidence>
<gene>
    <name evidence="12" type="ORF">DFR49_0879</name>
</gene>
<dbReference type="SUPFAM" id="SSF74653">
    <property type="entry name" value="TolA/TonB C-terminal domain"/>
    <property type="match status" value="1"/>
</dbReference>
<dbReference type="GO" id="GO:0098797">
    <property type="term" value="C:plasma membrane protein complex"/>
    <property type="evidence" value="ECO:0007669"/>
    <property type="project" value="TreeGrafter"/>
</dbReference>
<keyword evidence="13" id="KW-1185">Reference proteome</keyword>